<dbReference type="RefSeq" id="XP_060331447.1">
    <property type="nucleotide sequence ID" value="XM_060481637.1"/>
</dbReference>
<name>A0AA39KG24_ARMTA</name>
<gene>
    <name evidence="2" type="ORF">EV420DRAFT_309535</name>
</gene>
<feature type="transmembrane region" description="Helical" evidence="1">
    <location>
        <begin position="14"/>
        <end position="32"/>
    </location>
</feature>
<dbReference type="AlphaFoldDB" id="A0AA39KG24"/>
<dbReference type="Proteomes" id="UP001175211">
    <property type="component" value="Unassembled WGS sequence"/>
</dbReference>
<protein>
    <submittedName>
        <fullName evidence="2">Uncharacterized protein</fullName>
    </submittedName>
</protein>
<evidence type="ECO:0000313" key="3">
    <source>
        <dbReference type="Proteomes" id="UP001175211"/>
    </source>
</evidence>
<keyword evidence="3" id="KW-1185">Reference proteome</keyword>
<dbReference type="EMBL" id="JAUEPS010000015">
    <property type="protein sequence ID" value="KAK0459221.1"/>
    <property type="molecule type" value="Genomic_DNA"/>
</dbReference>
<organism evidence="2 3">
    <name type="scientific">Armillaria tabescens</name>
    <name type="common">Ringless honey mushroom</name>
    <name type="synonym">Agaricus tabescens</name>
    <dbReference type="NCBI Taxonomy" id="1929756"/>
    <lineage>
        <taxon>Eukaryota</taxon>
        <taxon>Fungi</taxon>
        <taxon>Dikarya</taxon>
        <taxon>Basidiomycota</taxon>
        <taxon>Agaricomycotina</taxon>
        <taxon>Agaricomycetes</taxon>
        <taxon>Agaricomycetidae</taxon>
        <taxon>Agaricales</taxon>
        <taxon>Marasmiineae</taxon>
        <taxon>Physalacriaceae</taxon>
        <taxon>Desarmillaria</taxon>
    </lineage>
</organism>
<keyword evidence="1" id="KW-0472">Membrane</keyword>
<reference evidence="2" key="1">
    <citation type="submission" date="2023-06" db="EMBL/GenBank/DDBJ databases">
        <authorList>
            <consortium name="Lawrence Berkeley National Laboratory"/>
            <person name="Ahrendt S."/>
            <person name="Sahu N."/>
            <person name="Indic B."/>
            <person name="Wong-Bajracharya J."/>
            <person name="Merenyi Z."/>
            <person name="Ke H.-M."/>
            <person name="Monk M."/>
            <person name="Kocsube S."/>
            <person name="Drula E."/>
            <person name="Lipzen A."/>
            <person name="Balint B."/>
            <person name="Henrissat B."/>
            <person name="Andreopoulos B."/>
            <person name="Martin F.M."/>
            <person name="Harder C.B."/>
            <person name="Rigling D."/>
            <person name="Ford K.L."/>
            <person name="Foster G.D."/>
            <person name="Pangilinan J."/>
            <person name="Papanicolaou A."/>
            <person name="Barry K."/>
            <person name="LaButti K."/>
            <person name="Viragh M."/>
            <person name="Koriabine M."/>
            <person name="Yan M."/>
            <person name="Riley R."/>
            <person name="Champramary S."/>
            <person name="Plett K.L."/>
            <person name="Tsai I.J."/>
            <person name="Slot J."/>
            <person name="Sipos G."/>
            <person name="Plett J."/>
            <person name="Nagy L.G."/>
            <person name="Grigoriev I.V."/>
        </authorList>
    </citation>
    <scope>NUCLEOTIDE SEQUENCE</scope>
    <source>
        <strain evidence="2">CCBAS 213</strain>
    </source>
</reference>
<keyword evidence="1" id="KW-0812">Transmembrane</keyword>
<sequence length="216" mass="24226">MQSGPCEDATRDPFIYFVPAFSILQLIILPSSKPLHFFLCFDFNYQARCGDRIPHFCQFVANLSILHFLLIIINPRSSSMIVLALAIWSPSNSFNERRFHLMVNSRTEASSEDSEPVLLSLLSWTDLCSVLCSATSLASSHGSLGYQSDIAEDFPSSDLYYRSPSRYLPFAVMGPDPMPRGLSPERISHSWTPIPTKRRLALPSFISNCGPEVGYH</sequence>
<feature type="transmembrane region" description="Helical" evidence="1">
    <location>
        <begin position="53"/>
        <end position="73"/>
    </location>
</feature>
<proteinExistence type="predicted"/>
<keyword evidence="1" id="KW-1133">Transmembrane helix</keyword>
<comment type="caution">
    <text evidence="2">The sequence shown here is derived from an EMBL/GenBank/DDBJ whole genome shotgun (WGS) entry which is preliminary data.</text>
</comment>
<evidence type="ECO:0000256" key="1">
    <source>
        <dbReference type="SAM" id="Phobius"/>
    </source>
</evidence>
<accession>A0AA39KG24</accession>
<evidence type="ECO:0000313" key="2">
    <source>
        <dbReference type="EMBL" id="KAK0459221.1"/>
    </source>
</evidence>
<dbReference type="GeneID" id="85365185"/>